<dbReference type="CDD" id="cd07720">
    <property type="entry name" value="OPHC2-like_MBL-fold"/>
    <property type="match status" value="1"/>
</dbReference>
<sequence length="293" mass="32479">MHQPPQTQVPPVYHRRIGDIIVTCVSDGYLDAGITSLQNIEPEEARQILAANFRPARRASVNCFLVHSAGRLALIDTGCGTYLQPSAGQLLNSLHALGVDPAAIDTVLLTHVHPDHSAGLSDRRSGARYFPNAELVVHHAELEHWFDDVEMYRMDEQDRKHFFHCAREQIEPYASVIKTFRGEADIFPGVTSVPLPGHTPGHSGFMIASGGDGLLILGDIIHVPEIQVTRPEVTMSFDHHPALAASTRRDIFADVARDRLLVAGMHIDFPGFAHIIEEGDSFRLLPEPWQYQL</sequence>
<keyword evidence="2" id="KW-0479">Metal-binding</keyword>
<dbReference type="RefSeq" id="WP_131864604.1">
    <property type="nucleotide sequence ID" value="NZ_SMCR01000002.1"/>
</dbReference>
<gene>
    <name evidence="6" type="ORF">EDC52_102590</name>
</gene>
<evidence type="ECO:0000256" key="1">
    <source>
        <dbReference type="ARBA" id="ARBA00007749"/>
    </source>
</evidence>
<dbReference type="SUPFAM" id="SSF56281">
    <property type="entry name" value="Metallo-hydrolase/oxidoreductase"/>
    <property type="match status" value="1"/>
</dbReference>
<dbReference type="GO" id="GO:0016787">
    <property type="term" value="F:hydrolase activity"/>
    <property type="evidence" value="ECO:0007669"/>
    <property type="project" value="UniProtKB-KW"/>
</dbReference>
<protein>
    <submittedName>
        <fullName evidence="6">Glyoxylase-like metal-dependent hydrolase (Beta-lactamase superfamily II)</fullName>
    </submittedName>
</protein>
<evidence type="ECO:0000259" key="5">
    <source>
        <dbReference type="SMART" id="SM00849"/>
    </source>
</evidence>
<dbReference type="Gene3D" id="3.60.15.10">
    <property type="entry name" value="Ribonuclease Z/Hydroxyacylglutathione hydrolase-like"/>
    <property type="match status" value="1"/>
</dbReference>
<keyword evidence="4" id="KW-0862">Zinc</keyword>
<reference evidence="6 7" key="1">
    <citation type="submission" date="2019-03" db="EMBL/GenBank/DDBJ databases">
        <title>Genomic Encyclopedia of Type Strains, Phase IV (KMG-IV): sequencing the most valuable type-strain genomes for metagenomic binning, comparative biology and taxonomic classification.</title>
        <authorList>
            <person name="Goeker M."/>
        </authorList>
    </citation>
    <scope>NUCLEOTIDE SEQUENCE [LARGE SCALE GENOMIC DNA]</scope>
    <source>
        <strain evidence="6 7">DSM 19580</strain>
    </source>
</reference>
<dbReference type="InterPro" id="IPR001279">
    <property type="entry name" value="Metallo-B-lactamas"/>
</dbReference>
<comment type="similarity">
    <text evidence="1">Belongs to the metallo-beta-lactamase superfamily.</text>
</comment>
<dbReference type="Pfam" id="PF00753">
    <property type="entry name" value="Lactamase_B"/>
    <property type="match status" value="1"/>
</dbReference>
<evidence type="ECO:0000256" key="2">
    <source>
        <dbReference type="ARBA" id="ARBA00022723"/>
    </source>
</evidence>
<evidence type="ECO:0000313" key="6">
    <source>
        <dbReference type="EMBL" id="TCV99248.1"/>
    </source>
</evidence>
<dbReference type="InterPro" id="IPR036866">
    <property type="entry name" value="RibonucZ/Hydroxyglut_hydro"/>
</dbReference>
<proteinExistence type="inferred from homology"/>
<accession>A0A4R3Z5Q6</accession>
<dbReference type="GO" id="GO:0046872">
    <property type="term" value="F:metal ion binding"/>
    <property type="evidence" value="ECO:0007669"/>
    <property type="project" value="UniProtKB-KW"/>
</dbReference>
<keyword evidence="7" id="KW-1185">Reference proteome</keyword>
<dbReference type="OrthoDB" id="5443440at2"/>
<keyword evidence="3 6" id="KW-0378">Hydrolase</keyword>
<dbReference type="AlphaFoldDB" id="A0A4R3Z5Q6"/>
<dbReference type="PANTHER" id="PTHR42978:SF6">
    <property type="entry name" value="QUORUM-QUENCHING LACTONASE YTNP-RELATED"/>
    <property type="match status" value="1"/>
</dbReference>
<organism evidence="6 7">
    <name type="scientific">Biostraticola tofi</name>
    <dbReference type="NCBI Taxonomy" id="466109"/>
    <lineage>
        <taxon>Bacteria</taxon>
        <taxon>Pseudomonadati</taxon>
        <taxon>Pseudomonadota</taxon>
        <taxon>Gammaproteobacteria</taxon>
        <taxon>Enterobacterales</taxon>
        <taxon>Bruguierivoracaceae</taxon>
        <taxon>Biostraticola</taxon>
    </lineage>
</organism>
<evidence type="ECO:0000256" key="3">
    <source>
        <dbReference type="ARBA" id="ARBA00022801"/>
    </source>
</evidence>
<comment type="caution">
    <text evidence="6">The sequence shown here is derived from an EMBL/GenBank/DDBJ whole genome shotgun (WGS) entry which is preliminary data.</text>
</comment>
<dbReference type="Proteomes" id="UP000295719">
    <property type="component" value="Unassembled WGS sequence"/>
</dbReference>
<evidence type="ECO:0000256" key="4">
    <source>
        <dbReference type="ARBA" id="ARBA00022833"/>
    </source>
</evidence>
<name>A0A4R3Z5Q6_9GAMM</name>
<feature type="domain" description="Metallo-beta-lactamase" evidence="5">
    <location>
        <begin position="60"/>
        <end position="266"/>
    </location>
</feature>
<dbReference type="SMART" id="SM00849">
    <property type="entry name" value="Lactamase_B"/>
    <property type="match status" value="1"/>
</dbReference>
<dbReference type="InterPro" id="IPR051013">
    <property type="entry name" value="MBL_superfamily_lactonases"/>
</dbReference>
<dbReference type="PANTHER" id="PTHR42978">
    <property type="entry name" value="QUORUM-QUENCHING LACTONASE YTNP-RELATED-RELATED"/>
    <property type="match status" value="1"/>
</dbReference>
<dbReference type="EMBL" id="SMCR01000002">
    <property type="protein sequence ID" value="TCV99248.1"/>
    <property type="molecule type" value="Genomic_DNA"/>
</dbReference>
<evidence type="ECO:0000313" key="7">
    <source>
        <dbReference type="Proteomes" id="UP000295719"/>
    </source>
</evidence>